<dbReference type="Proteomes" id="UP001595886">
    <property type="component" value="Unassembled WGS sequence"/>
</dbReference>
<keyword evidence="6 7" id="KW-0472">Membrane</keyword>
<feature type="transmembrane region" description="Helical" evidence="7">
    <location>
        <begin position="81"/>
        <end position="102"/>
    </location>
</feature>
<evidence type="ECO:0000256" key="4">
    <source>
        <dbReference type="ARBA" id="ARBA00022692"/>
    </source>
</evidence>
<dbReference type="RefSeq" id="WP_380021394.1">
    <property type="nucleotide sequence ID" value="NZ_JBHSHD010000008.1"/>
</dbReference>
<keyword evidence="4 7" id="KW-0812">Transmembrane</keyword>
<comment type="similarity">
    <text evidence="2">Belongs to the UPF0719 family.</text>
</comment>
<name>A0ABV9QUS0_9GAMM</name>
<feature type="transmembrane region" description="Helical" evidence="7">
    <location>
        <begin position="15"/>
        <end position="38"/>
    </location>
</feature>
<dbReference type="PANTHER" id="PTHR40043:SF1">
    <property type="entry name" value="UPF0719 INNER MEMBRANE PROTEIN YJFL"/>
    <property type="match status" value="1"/>
</dbReference>
<evidence type="ECO:0000256" key="3">
    <source>
        <dbReference type="ARBA" id="ARBA00022475"/>
    </source>
</evidence>
<feature type="transmembrane region" description="Helical" evidence="7">
    <location>
        <begin position="114"/>
        <end position="133"/>
    </location>
</feature>
<evidence type="ECO:0000256" key="6">
    <source>
        <dbReference type="ARBA" id="ARBA00023136"/>
    </source>
</evidence>
<keyword evidence="5 7" id="KW-1133">Transmembrane helix</keyword>
<feature type="transmembrane region" description="Helical" evidence="7">
    <location>
        <begin position="50"/>
        <end position="69"/>
    </location>
</feature>
<dbReference type="EMBL" id="JBHSHD010000008">
    <property type="protein sequence ID" value="MFC4821110.1"/>
    <property type="molecule type" value="Genomic_DNA"/>
</dbReference>
<dbReference type="Pfam" id="PF03994">
    <property type="entry name" value="DUF350"/>
    <property type="match status" value="1"/>
</dbReference>
<evidence type="ECO:0000256" key="7">
    <source>
        <dbReference type="SAM" id="Phobius"/>
    </source>
</evidence>
<evidence type="ECO:0000256" key="2">
    <source>
        <dbReference type="ARBA" id="ARBA00005779"/>
    </source>
</evidence>
<keyword evidence="3" id="KW-1003">Cell membrane</keyword>
<evidence type="ECO:0000313" key="8">
    <source>
        <dbReference type="EMBL" id="MFC4821110.1"/>
    </source>
</evidence>
<dbReference type="InterPro" id="IPR007140">
    <property type="entry name" value="DUF350"/>
</dbReference>
<comment type="subcellular location">
    <subcellularLocation>
        <location evidence="1">Cell membrane</location>
        <topology evidence="1">Multi-pass membrane protein</topology>
    </subcellularLocation>
</comment>
<organism evidence="8 9">
    <name type="scientific">Dokdonella ginsengisoli</name>
    <dbReference type="NCBI Taxonomy" id="363846"/>
    <lineage>
        <taxon>Bacteria</taxon>
        <taxon>Pseudomonadati</taxon>
        <taxon>Pseudomonadota</taxon>
        <taxon>Gammaproteobacteria</taxon>
        <taxon>Lysobacterales</taxon>
        <taxon>Rhodanobacteraceae</taxon>
        <taxon>Dokdonella</taxon>
    </lineage>
</organism>
<dbReference type="PANTHER" id="PTHR40043">
    <property type="entry name" value="UPF0719 INNER MEMBRANE PROTEIN YJFL"/>
    <property type="match status" value="1"/>
</dbReference>
<proteinExistence type="inferred from homology"/>
<protein>
    <submittedName>
        <fullName evidence="8">DUF350 domain-containing protein</fullName>
    </submittedName>
</protein>
<sequence length="137" mass="14451">MSIDLAPSLATLPNFLAYFALAIVLAVLFLVVYVWITPHRELALIRADKPAAAISFGGAFLGFVIPLASAISQSVGLVDCAVWGLVALIVQALTFFAVRLLLPDLPARIERDERAAAILVAALSIGVGVLNAACMTY</sequence>
<evidence type="ECO:0000256" key="5">
    <source>
        <dbReference type="ARBA" id="ARBA00022989"/>
    </source>
</evidence>
<accession>A0ABV9QUS0</accession>
<reference evidence="9" key="1">
    <citation type="journal article" date="2019" name="Int. J. Syst. Evol. Microbiol.">
        <title>The Global Catalogue of Microorganisms (GCM) 10K type strain sequencing project: providing services to taxonomists for standard genome sequencing and annotation.</title>
        <authorList>
            <consortium name="The Broad Institute Genomics Platform"/>
            <consortium name="The Broad Institute Genome Sequencing Center for Infectious Disease"/>
            <person name="Wu L."/>
            <person name="Ma J."/>
        </authorList>
    </citation>
    <scope>NUCLEOTIDE SEQUENCE [LARGE SCALE GENOMIC DNA]</scope>
    <source>
        <strain evidence="9">CCUG 30340</strain>
    </source>
</reference>
<gene>
    <name evidence="8" type="ORF">ACFO6Q_12295</name>
</gene>
<comment type="caution">
    <text evidence="8">The sequence shown here is derived from an EMBL/GenBank/DDBJ whole genome shotgun (WGS) entry which is preliminary data.</text>
</comment>
<keyword evidence="9" id="KW-1185">Reference proteome</keyword>
<evidence type="ECO:0000313" key="9">
    <source>
        <dbReference type="Proteomes" id="UP001595886"/>
    </source>
</evidence>
<evidence type="ECO:0000256" key="1">
    <source>
        <dbReference type="ARBA" id="ARBA00004651"/>
    </source>
</evidence>